<name>A0A9P6BB91_9AGAM</name>
<accession>A0A9P6BB91</accession>
<evidence type="ECO:0000313" key="2">
    <source>
        <dbReference type="Proteomes" id="UP000886523"/>
    </source>
</evidence>
<dbReference type="AlphaFoldDB" id="A0A9P6BB91"/>
<dbReference type="EMBL" id="MU128911">
    <property type="protein sequence ID" value="KAF9520677.1"/>
    <property type="molecule type" value="Genomic_DNA"/>
</dbReference>
<keyword evidence="2" id="KW-1185">Reference proteome</keyword>
<gene>
    <name evidence="1" type="ORF">BS47DRAFT_1357470</name>
</gene>
<sequence length="182" mass="20296">MSALLNPGGTSLQELVALRTGPGVTDGLLWYFSHLPHDEFLQLEQEKALIQREITLEHENERAEDARFNAAKKIQKHDGEIAEGTQLPGGQKKKIVEMHNGSPLSPDKDIDVAEISCLKQGFLEALQQPGVKKPSGQKRTKKNANVQYTNWFQPTMWAIIAEVGKRAKPLMSLSEIVKECNL</sequence>
<proteinExistence type="predicted"/>
<dbReference type="Proteomes" id="UP000886523">
    <property type="component" value="Unassembled WGS sequence"/>
</dbReference>
<comment type="caution">
    <text evidence="1">The sequence shown here is derived from an EMBL/GenBank/DDBJ whole genome shotgun (WGS) entry which is preliminary data.</text>
</comment>
<evidence type="ECO:0000313" key="1">
    <source>
        <dbReference type="EMBL" id="KAF9520677.1"/>
    </source>
</evidence>
<organism evidence="1 2">
    <name type="scientific">Hydnum rufescens UP504</name>
    <dbReference type="NCBI Taxonomy" id="1448309"/>
    <lineage>
        <taxon>Eukaryota</taxon>
        <taxon>Fungi</taxon>
        <taxon>Dikarya</taxon>
        <taxon>Basidiomycota</taxon>
        <taxon>Agaricomycotina</taxon>
        <taxon>Agaricomycetes</taxon>
        <taxon>Cantharellales</taxon>
        <taxon>Hydnaceae</taxon>
        <taxon>Hydnum</taxon>
    </lineage>
</organism>
<reference evidence="1" key="1">
    <citation type="journal article" date="2020" name="Nat. Commun.">
        <title>Large-scale genome sequencing of mycorrhizal fungi provides insights into the early evolution of symbiotic traits.</title>
        <authorList>
            <person name="Miyauchi S."/>
            <person name="Kiss E."/>
            <person name="Kuo A."/>
            <person name="Drula E."/>
            <person name="Kohler A."/>
            <person name="Sanchez-Garcia M."/>
            <person name="Morin E."/>
            <person name="Andreopoulos B."/>
            <person name="Barry K.W."/>
            <person name="Bonito G."/>
            <person name="Buee M."/>
            <person name="Carver A."/>
            <person name="Chen C."/>
            <person name="Cichocki N."/>
            <person name="Clum A."/>
            <person name="Culley D."/>
            <person name="Crous P.W."/>
            <person name="Fauchery L."/>
            <person name="Girlanda M."/>
            <person name="Hayes R.D."/>
            <person name="Keri Z."/>
            <person name="LaButti K."/>
            <person name="Lipzen A."/>
            <person name="Lombard V."/>
            <person name="Magnuson J."/>
            <person name="Maillard F."/>
            <person name="Murat C."/>
            <person name="Nolan M."/>
            <person name="Ohm R.A."/>
            <person name="Pangilinan J."/>
            <person name="Pereira M.F."/>
            <person name="Perotto S."/>
            <person name="Peter M."/>
            <person name="Pfister S."/>
            <person name="Riley R."/>
            <person name="Sitrit Y."/>
            <person name="Stielow J.B."/>
            <person name="Szollosi G."/>
            <person name="Zifcakova L."/>
            <person name="Stursova M."/>
            <person name="Spatafora J.W."/>
            <person name="Tedersoo L."/>
            <person name="Vaario L.M."/>
            <person name="Yamada A."/>
            <person name="Yan M."/>
            <person name="Wang P."/>
            <person name="Xu J."/>
            <person name="Bruns T."/>
            <person name="Baldrian P."/>
            <person name="Vilgalys R."/>
            <person name="Dunand C."/>
            <person name="Henrissat B."/>
            <person name="Grigoriev I.V."/>
            <person name="Hibbett D."/>
            <person name="Nagy L.G."/>
            <person name="Martin F.M."/>
        </authorList>
    </citation>
    <scope>NUCLEOTIDE SEQUENCE</scope>
    <source>
        <strain evidence="1">UP504</strain>
    </source>
</reference>
<protein>
    <submittedName>
        <fullName evidence="1">Uncharacterized protein</fullName>
    </submittedName>
</protein>